<proteinExistence type="predicted"/>
<gene>
    <name evidence="2" type="ORF">PMAA_062500</name>
</gene>
<dbReference type="EMBL" id="DS995900">
    <property type="protein sequence ID" value="EEA25124.1"/>
    <property type="molecule type" value="Genomic_DNA"/>
</dbReference>
<dbReference type="AlphaFoldDB" id="B6Q9L7"/>
<reference evidence="3" key="1">
    <citation type="journal article" date="2015" name="Genome Announc.">
        <title>Genome sequence of the AIDS-associated pathogen Penicillium marneffei (ATCC18224) and its near taxonomic relative Talaromyces stipitatus (ATCC10500).</title>
        <authorList>
            <person name="Nierman W.C."/>
            <person name="Fedorova-Abrams N.D."/>
            <person name="Andrianopoulos A."/>
        </authorList>
    </citation>
    <scope>NUCLEOTIDE SEQUENCE [LARGE SCALE GENOMIC DNA]</scope>
    <source>
        <strain evidence="3">ATCC 18224 / CBS 334.59 / QM 7333</strain>
    </source>
</reference>
<organism evidence="2 3">
    <name type="scientific">Talaromyces marneffei (strain ATCC 18224 / CBS 334.59 / QM 7333)</name>
    <name type="common">Penicillium marneffei</name>
    <dbReference type="NCBI Taxonomy" id="441960"/>
    <lineage>
        <taxon>Eukaryota</taxon>
        <taxon>Fungi</taxon>
        <taxon>Dikarya</taxon>
        <taxon>Ascomycota</taxon>
        <taxon>Pezizomycotina</taxon>
        <taxon>Eurotiomycetes</taxon>
        <taxon>Eurotiomycetidae</taxon>
        <taxon>Eurotiales</taxon>
        <taxon>Trichocomaceae</taxon>
        <taxon>Talaromyces</taxon>
        <taxon>Talaromyces sect. Talaromyces</taxon>
    </lineage>
</organism>
<keyword evidence="3" id="KW-1185">Reference proteome</keyword>
<evidence type="ECO:0000256" key="1">
    <source>
        <dbReference type="SAM" id="MobiDB-lite"/>
    </source>
</evidence>
<feature type="region of interest" description="Disordered" evidence="1">
    <location>
        <begin position="1"/>
        <end position="24"/>
    </location>
</feature>
<sequence length="472" mass="54677">MDDIGGGDDTHETDDPLFGIFPDRRGDDYGDNNDTFCAVCGVPLNVLVSDRIGIFRMTLGLIRSPAPILEIETEKFRWCLDAVAFRPSSLQRGTDRETSRWHPDRNTKTERFHGDGKPLEILLIHGNFEFYQWHAPEGPRILNNSLILFPWVGLHVKCFELMQRLLEYRKTVLHLTQDDTILRTGHKSIRVPTNIGEMYEVYQSRIYNMPGVHWRSSHTHPSWKHVDLFGTVQWPWGSRYTAEYEAAPFPIEDLVSEILYYLEPLPAESSSISAPTLQSQMNRLLIEIQQQIYQYLHPFKNPPTECSRHLASSTWKDLLLHGKLLPWLWDLEEPEVTVIDRDILTGSIRDLSVNKQAVQADMGQSPSIELDEDLWDWERLVRQLARYDSFELGGVLECLPEALLNRRRIWRLLDEARQDDTSICEQQDTYHKHTCGLDKWRFGLIYLAKVGKLITGSFLANERIPVTDLDLP</sequence>
<dbReference type="VEuPathDB" id="FungiDB:PMAA_062500"/>
<accession>B6Q9L7</accession>
<dbReference type="STRING" id="441960.B6Q9L7"/>
<protein>
    <submittedName>
        <fullName evidence="2">Uncharacterized protein</fullName>
    </submittedName>
</protein>
<dbReference type="Proteomes" id="UP000001294">
    <property type="component" value="Unassembled WGS sequence"/>
</dbReference>
<evidence type="ECO:0000313" key="3">
    <source>
        <dbReference type="Proteomes" id="UP000001294"/>
    </source>
</evidence>
<dbReference type="HOGENOM" id="CLU_578846_0_0_1"/>
<name>B6Q9L7_TALMQ</name>
<evidence type="ECO:0000313" key="2">
    <source>
        <dbReference type="EMBL" id="EEA25124.1"/>
    </source>
</evidence>